<evidence type="ECO:0000313" key="3">
    <source>
        <dbReference type="Proteomes" id="UP000604475"/>
    </source>
</evidence>
<reference evidence="2" key="1">
    <citation type="submission" date="2020-12" db="EMBL/GenBank/DDBJ databases">
        <title>Genomic characterization of non-nitrogen-fixing Frankia strains.</title>
        <authorList>
            <person name="Carlos-Shanley C."/>
            <person name="Guerra T."/>
            <person name="Hahn D."/>
        </authorList>
    </citation>
    <scope>NUCLEOTIDE SEQUENCE</scope>
    <source>
        <strain evidence="2">CN6</strain>
    </source>
</reference>
<organism evidence="2 3">
    <name type="scientific">Frankia nepalensis</name>
    <dbReference type="NCBI Taxonomy" id="1836974"/>
    <lineage>
        <taxon>Bacteria</taxon>
        <taxon>Bacillati</taxon>
        <taxon>Actinomycetota</taxon>
        <taxon>Actinomycetes</taxon>
        <taxon>Frankiales</taxon>
        <taxon>Frankiaceae</taxon>
        <taxon>Frankia</taxon>
    </lineage>
</organism>
<dbReference type="Proteomes" id="UP000604475">
    <property type="component" value="Unassembled WGS sequence"/>
</dbReference>
<keyword evidence="3" id="KW-1185">Reference proteome</keyword>
<comment type="caution">
    <text evidence="2">The sequence shown here is derived from an EMBL/GenBank/DDBJ whole genome shotgun (WGS) entry which is preliminary data.</text>
</comment>
<proteinExistence type="predicted"/>
<dbReference type="RefSeq" id="WP_203000070.1">
    <property type="nucleotide sequence ID" value="NZ_JADWYU010000204.1"/>
</dbReference>
<evidence type="ECO:0000256" key="1">
    <source>
        <dbReference type="SAM" id="MobiDB-lite"/>
    </source>
</evidence>
<protein>
    <submittedName>
        <fullName evidence="2">Uncharacterized protein</fullName>
    </submittedName>
</protein>
<name>A0A937RDR7_9ACTN</name>
<accession>A0A937RDR7</accession>
<sequence length="144" mass="16080">MQLEDMNPAGGEAGVVEAARAIRPYLADLIGPRAAADLDRQLADALDDQRDMPGQVRQLRDLLDTRDTTRWFLTEVLADSPDFRPPYEQTRYQRTPRGADPIGNPGAIRADRYACPHGDYVWYRPDVATPVPACPTHHVALDRS</sequence>
<gene>
    <name evidence="2" type="ORF">I7412_07465</name>
</gene>
<dbReference type="EMBL" id="JAEACQ010000154">
    <property type="protein sequence ID" value="MBL7627004.1"/>
    <property type="molecule type" value="Genomic_DNA"/>
</dbReference>
<feature type="region of interest" description="Disordered" evidence="1">
    <location>
        <begin position="82"/>
        <end position="105"/>
    </location>
</feature>
<dbReference type="AlphaFoldDB" id="A0A937RDR7"/>
<evidence type="ECO:0000313" key="2">
    <source>
        <dbReference type="EMBL" id="MBL7627004.1"/>
    </source>
</evidence>